<keyword evidence="1" id="KW-1133">Transmembrane helix</keyword>
<dbReference type="Proteomes" id="UP000429211">
    <property type="component" value="Unassembled WGS sequence"/>
</dbReference>
<keyword evidence="1" id="KW-0812">Transmembrane</keyword>
<evidence type="ECO:0000256" key="1">
    <source>
        <dbReference type="SAM" id="Phobius"/>
    </source>
</evidence>
<evidence type="ECO:0000313" key="4">
    <source>
        <dbReference type="Proteomes" id="UP000429211"/>
    </source>
</evidence>
<feature type="transmembrane region" description="Helical" evidence="1">
    <location>
        <begin position="12"/>
        <end position="35"/>
    </location>
</feature>
<reference evidence="3" key="2">
    <citation type="submission" date="2019-11" db="EMBL/GenBank/DDBJ databases">
        <authorList>
            <person name="Feng L."/>
        </authorList>
    </citation>
    <scope>NUCLEOTIDE SEQUENCE</scope>
    <source>
        <strain evidence="3">BdentiumLFYP24</strain>
    </source>
</reference>
<evidence type="ECO:0008006" key="5">
    <source>
        <dbReference type="Google" id="ProtNLM"/>
    </source>
</evidence>
<organism evidence="3">
    <name type="scientific">Bifidobacterium dentium</name>
    <dbReference type="NCBI Taxonomy" id="1689"/>
    <lineage>
        <taxon>Bacteria</taxon>
        <taxon>Bacillati</taxon>
        <taxon>Actinomycetota</taxon>
        <taxon>Actinomycetes</taxon>
        <taxon>Bifidobacteriales</taxon>
        <taxon>Bifidobacteriaceae</taxon>
        <taxon>Bifidobacterium</taxon>
    </lineage>
</organism>
<evidence type="ECO:0000313" key="3">
    <source>
        <dbReference type="EMBL" id="VYS85508.1"/>
    </source>
</evidence>
<evidence type="ECO:0000313" key="2">
    <source>
        <dbReference type="EMBL" id="KAB7459717.1"/>
    </source>
</evidence>
<accession>A0A6N2RYA3</accession>
<dbReference type="InterPro" id="IPR043777">
    <property type="entry name" value="DUF5719"/>
</dbReference>
<dbReference type="Pfam" id="PF18986">
    <property type="entry name" value="DUF5719"/>
    <property type="match status" value="1"/>
</dbReference>
<dbReference type="RefSeq" id="WP_034519636.1">
    <property type="nucleotide sequence ID" value="NZ_CACRSP010000003.1"/>
</dbReference>
<dbReference type="EMBL" id="CACRSP010000003">
    <property type="protein sequence ID" value="VYS85508.1"/>
    <property type="molecule type" value="Genomic_DNA"/>
</dbReference>
<protein>
    <recommendedName>
        <fullName evidence="5">Organic solvents resistance ABC transporter permease</fullName>
    </recommendedName>
</protein>
<sequence length="511" mass="52772">MSRHSRTRTGVALRVALATVSTVIIIALMVVSLVYRPSWLNPDSSAISRSLVSHTVSPTQLETYCPARMTIADTEAYGDSEYQASNGNVASSVRYTAFGSVFRSSALTLGSEDTSSATTLNKQDANDDDEIFVASGNVDDGAKLQDTRLLASSDGTGAVSSVMSWATDGDLKGVSAASCVAPALEQSFLVTGTQAGMTQQLVVANPSAKATSLTVKVWGADASGALALSTGSTLTVAANGETVMNLAAAAAKQDALYVTVSSDETPVAAIVRSIAMDGLTAKGSDYAVANNTASKKLGFGALNEGDAVKLYLFARQSADVTVSWVDGKGLKQAHRQTIEGDRASVIDLGDVPKGVTGIIISSSQPISVSAKIDDDGNDGQSDFALVNAASPSHVSAVAIPDQASAKLGVMNASDQEASAVLRCYDADGKRIDERTIALKAGAATMLDLADVDGTVAAVSLNDDDGAMVWNGRIGQEDVAKAKMAGLSIISPVDLKETKERIWANADMTVVR</sequence>
<keyword evidence="1" id="KW-0472">Membrane</keyword>
<gene>
    <name evidence="3" type="ORF">BDLFYP24_01216</name>
    <name evidence="2" type="ORF">GBB04_08480</name>
</gene>
<proteinExistence type="predicted"/>
<dbReference type="EMBL" id="WDPD01000010">
    <property type="protein sequence ID" value="KAB7459717.1"/>
    <property type="molecule type" value="Genomic_DNA"/>
</dbReference>
<name>A0A6N2RYA3_9BIFI</name>
<dbReference type="AlphaFoldDB" id="A0A6N2RYA3"/>
<reference evidence="2 4" key="1">
    <citation type="journal article" date="2019" name="Nat. Med.">
        <title>A library of human gut bacterial isolates paired with longitudinal multiomics data enables mechanistic microbiome research.</title>
        <authorList>
            <person name="Poyet M."/>
            <person name="Groussin M."/>
            <person name="Gibbons S.M."/>
            <person name="Avila-Pacheco J."/>
            <person name="Jiang X."/>
            <person name="Kearney S.M."/>
            <person name="Perrotta A.R."/>
            <person name="Berdy B."/>
            <person name="Zhao S."/>
            <person name="Lieberman T.D."/>
            <person name="Swanson P.K."/>
            <person name="Smith M."/>
            <person name="Roesemann S."/>
            <person name="Alexander J.E."/>
            <person name="Rich S.A."/>
            <person name="Livny J."/>
            <person name="Vlamakis H."/>
            <person name="Clish C."/>
            <person name="Bullock K."/>
            <person name="Deik A."/>
            <person name="Scott J."/>
            <person name="Pierce K.A."/>
            <person name="Xavier R.J."/>
            <person name="Alm E.J."/>
        </authorList>
    </citation>
    <scope>NUCLEOTIDE SEQUENCE [LARGE SCALE GENOMIC DNA]</scope>
    <source>
        <strain evidence="2 4">BIOML-A2</strain>
    </source>
</reference>